<dbReference type="EMBL" id="CAJVPP010004983">
    <property type="protein sequence ID" value="CAG8658141.1"/>
    <property type="molecule type" value="Genomic_DNA"/>
</dbReference>
<accession>A0A9N9E336</accession>
<feature type="non-terminal residue" evidence="1">
    <location>
        <position position="1"/>
    </location>
</feature>
<evidence type="ECO:0000313" key="2">
    <source>
        <dbReference type="Proteomes" id="UP000789375"/>
    </source>
</evidence>
<evidence type="ECO:0000313" key="1">
    <source>
        <dbReference type="EMBL" id="CAG8658141.1"/>
    </source>
</evidence>
<keyword evidence="2" id="KW-1185">Reference proteome</keyword>
<sequence>PMSLLLTNKIIMELTNFEEVLKELQVSTTALEEIQPMEPPY</sequence>
<comment type="caution">
    <text evidence="1">The sequence shown here is derived from an EMBL/GenBank/DDBJ whole genome shotgun (WGS) entry which is preliminary data.</text>
</comment>
<dbReference type="Proteomes" id="UP000789375">
    <property type="component" value="Unassembled WGS sequence"/>
</dbReference>
<name>A0A9N9E336_FUNMO</name>
<reference evidence="1" key="1">
    <citation type="submission" date="2021-06" db="EMBL/GenBank/DDBJ databases">
        <authorList>
            <person name="Kallberg Y."/>
            <person name="Tangrot J."/>
            <person name="Rosling A."/>
        </authorList>
    </citation>
    <scope>NUCLEOTIDE SEQUENCE</scope>
    <source>
        <strain evidence="1">87-6 pot B 2015</strain>
    </source>
</reference>
<dbReference type="AlphaFoldDB" id="A0A9N9E336"/>
<organism evidence="1 2">
    <name type="scientific">Funneliformis mosseae</name>
    <name type="common">Endomycorrhizal fungus</name>
    <name type="synonym">Glomus mosseae</name>
    <dbReference type="NCBI Taxonomy" id="27381"/>
    <lineage>
        <taxon>Eukaryota</taxon>
        <taxon>Fungi</taxon>
        <taxon>Fungi incertae sedis</taxon>
        <taxon>Mucoromycota</taxon>
        <taxon>Glomeromycotina</taxon>
        <taxon>Glomeromycetes</taxon>
        <taxon>Glomerales</taxon>
        <taxon>Glomeraceae</taxon>
        <taxon>Funneliformis</taxon>
    </lineage>
</organism>
<protein>
    <submittedName>
        <fullName evidence="1">2763_t:CDS:1</fullName>
    </submittedName>
</protein>
<proteinExistence type="predicted"/>
<gene>
    <name evidence="1" type="ORF">FMOSSE_LOCUS11806</name>
</gene>